<protein>
    <recommendedName>
        <fullName evidence="5">Nuclear speckle splicing regulatory protein 1 N-terminal domain-containing protein</fullName>
    </recommendedName>
</protein>
<feature type="region of interest" description="Disordered" evidence="4">
    <location>
        <begin position="293"/>
        <end position="385"/>
    </location>
</feature>
<organism evidence="6 7">
    <name type="scientific">Candolleomyces eurysporus</name>
    <dbReference type="NCBI Taxonomy" id="2828524"/>
    <lineage>
        <taxon>Eukaryota</taxon>
        <taxon>Fungi</taxon>
        <taxon>Dikarya</taxon>
        <taxon>Basidiomycota</taxon>
        <taxon>Agaricomycotina</taxon>
        <taxon>Agaricomycetes</taxon>
        <taxon>Agaricomycetidae</taxon>
        <taxon>Agaricales</taxon>
        <taxon>Agaricineae</taxon>
        <taxon>Psathyrellaceae</taxon>
        <taxon>Candolleomyces</taxon>
    </lineage>
</organism>
<dbReference type="Proteomes" id="UP001140091">
    <property type="component" value="Unassembled WGS sequence"/>
</dbReference>
<feature type="coiled-coil region" evidence="3">
    <location>
        <begin position="74"/>
        <end position="159"/>
    </location>
</feature>
<proteinExistence type="inferred from homology"/>
<dbReference type="PANTHER" id="PTHR47845:SF1">
    <property type="entry name" value="NUCLEAR SPECKLE SPLICING REGULATORY PROTEIN 1 HOMOLOG"/>
    <property type="match status" value="1"/>
</dbReference>
<sequence length="385" mass="44436">MKLSISLKKKPEASAPAPAPKPKPSLFSEAEADEPTEPVSVAYNVQASKAMRKKMEAEKQVDSTVYEYDEVWDRMQVAKQKQKEAKQVEALERKPKYINSLLNAAATRKLDHLRAEEKMMQRERELEGDEFKDKESFVTQAYKEQLEQIRQAEEEEKKRDGKSCIFDHWVPALSLIIEMEKKKRGVTTGMTHFYRKLLEENEQEHEASLKAAEKRVYGPQSEDPSNLTIAKPPDFTPKSDLELAKLARAQGKEVELNDDNQIVDKRELLAPGLNLSQHNTRNLALKQALDAKKDPQESEVQAHRAVGVAASRKEVDARRRREIQQQMEEENRRIQEKRKEEEAESIRRTVMKRNTTDDVQSARERYLQRKRAKLEQQDTENSGAS</sequence>
<feature type="domain" description="Nuclear speckle splicing regulatory protein 1 N-terminal" evidence="5">
    <location>
        <begin position="52"/>
        <end position="161"/>
    </location>
</feature>
<keyword evidence="7" id="KW-1185">Reference proteome</keyword>
<evidence type="ECO:0000256" key="4">
    <source>
        <dbReference type="SAM" id="MobiDB-lite"/>
    </source>
</evidence>
<feature type="non-terminal residue" evidence="6">
    <location>
        <position position="385"/>
    </location>
</feature>
<accession>A0A9W8JAJ6</accession>
<evidence type="ECO:0000313" key="7">
    <source>
        <dbReference type="Proteomes" id="UP001140091"/>
    </source>
</evidence>
<evidence type="ECO:0000256" key="2">
    <source>
        <dbReference type="ARBA" id="ARBA00023054"/>
    </source>
</evidence>
<feature type="compositionally biased region" description="Basic and acidic residues" evidence="4">
    <location>
        <begin position="293"/>
        <end position="302"/>
    </location>
</feature>
<feature type="compositionally biased region" description="Basic and acidic residues" evidence="4">
    <location>
        <begin position="354"/>
        <end position="367"/>
    </location>
</feature>
<feature type="region of interest" description="Disordered" evidence="4">
    <location>
        <begin position="217"/>
        <end position="236"/>
    </location>
</feature>
<name>A0A9W8JAJ6_9AGAR</name>
<comment type="caution">
    <text evidence="6">The sequence shown here is derived from an EMBL/GenBank/DDBJ whole genome shotgun (WGS) entry which is preliminary data.</text>
</comment>
<evidence type="ECO:0000256" key="3">
    <source>
        <dbReference type="SAM" id="Coils"/>
    </source>
</evidence>
<evidence type="ECO:0000313" key="6">
    <source>
        <dbReference type="EMBL" id="KAJ2931381.1"/>
    </source>
</evidence>
<dbReference type="PANTHER" id="PTHR47845">
    <property type="entry name" value="NUCLEAR SPECKLE SPLICING REGULATORY PROTEIN 1 HOMOLOG"/>
    <property type="match status" value="1"/>
</dbReference>
<evidence type="ECO:0000259" key="5">
    <source>
        <dbReference type="Pfam" id="PF09745"/>
    </source>
</evidence>
<dbReference type="GO" id="GO:0000381">
    <property type="term" value="P:regulation of alternative mRNA splicing, via spliceosome"/>
    <property type="evidence" value="ECO:0007669"/>
    <property type="project" value="InterPro"/>
</dbReference>
<dbReference type="EMBL" id="JANBPK010000808">
    <property type="protein sequence ID" value="KAJ2931381.1"/>
    <property type="molecule type" value="Genomic_DNA"/>
</dbReference>
<feature type="region of interest" description="Disordered" evidence="4">
    <location>
        <begin position="1"/>
        <end position="38"/>
    </location>
</feature>
<dbReference type="AlphaFoldDB" id="A0A9W8JAJ6"/>
<evidence type="ECO:0000256" key="1">
    <source>
        <dbReference type="ARBA" id="ARBA00010126"/>
    </source>
</evidence>
<dbReference type="OrthoDB" id="446635at2759"/>
<dbReference type="InterPro" id="IPR053246">
    <property type="entry name" value="NS_splicing_regulatory_protein"/>
</dbReference>
<gene>
    <name evidence="6" type="ORF">H1R20_g5740</name>
</gene>
<reference evidence="6" key="1">
    <citation type="submission" date="2022-06" db="EMBL/GenBank/DDBJ databases">
        <title>Genome Sequence of Candolleomyces eurysporus.</title>
        <authorList>
            <person name="Buettner E."/>
        </authorList>
    </citation>
    <scope>NUCLEOTIDE SEQUENCE</scope>
    <source>
        <strain evidence="6">VTCC 930004</strain>
    </source>
</reference>
<comment type="similarity">
    <text evidence="1">Belongs to the NSRP1 family.</text>
</comment>
<dbReference type="InterPro" id="IPR018612">
    <property type="entry name" value="NSRP1_N"/>
</dbReference>
<keyword evidence="2 3" id="KW-0175">Coiled coil</keyword>
<feature type="compositionally biased region" description="Basic and acidic residues" evidence="4">
    <location>
        <begin position="311"/>
        <end position="347"/>
    </location>
</feature>
<dbReference type="Pfam" id="PF09745">
    <property type="entry name" value="NSRP1_N"/>
    <property type="match status" value="1"/>
</dbReference>